<dbReference type="SUPFAM" id="SSF81383">
    <property type="entry name" value="F-box domain"/>
    <property type="match status" value="1"/>
</dbReference>
<dbReference type="InterPro" id="IPR053197">
    <property type="entry name" value="F-box_SCFL_complex_component"/>
</dbReference>
<dbReference type="EMBL" id="OZ075115">
    <property type="protein sequence ID" value="CAL5066249.1"/>
    <property type="molecule type" value="Genomic_DNA"/>
</dbReference>
<gene>
    <name evidence="2" type="ORF">URODEC1_LOCUS100342</name>
</gene>
<evidence type="ECO:0000259" key="1">
    <source>
        <dbReference type="Pfam" id="PF24758"/>
    </source>
</evidence>
<accession>A0ABC9EY29</accession>
<dbReference type="InterPro" id="IPR036047">
    <property type="entry name" value="F-box-like_dom_sf"/>
</dbReference>
<organism evidence="2 3">
    <name type="scientific">Urochloa decumbens</name>
    <dbReference type="NCBI Taxonomy" id="240449"/>
    <lineage>
        <taxon>Eukaryota</taxon>
        <taxon>Viridiplantae</taxon>
        <taxon>Streptophyta</taxon>
        <taxon>Embryophyta</taxon>
        <taxon>Tracheophyta</taxon>
        <taxon>Spermatophyta</taxon>
        <taxon>Magnoliopsida</taxon>
        <taxon>Liliopsida</taxon>
        <taxon>Poales</taxon>
        <taxon>Poaceae</taxon>
        <taxon>PACMAD clade</taxon>
        <taxon>Panicoideae</taxon>
        <taxon>Panicodae</taxon>
        <taxon>Paniceae</taxon>
        <taxon>Melinidinae</taxon>
        <taxon>Urochloa</taxon>
    </lineage>
</organism>
<dbReference type="Proteomes" id="UP001497457">
    <property type="component" value="Chromosome 5rd"/>
</dbReference>
<protein>
    <recommendedName>
        <fullName evidence="1">F-box/LRR-repeat protein 15/At3g58940/PEG3-like LRR domain-containing protein</fullName>
    </recommendedName>
</protein>
<proteinExistence type="predicted"/>
<keyword evidence="3" id="KW-1185">Reference proteome</keyword>
<reference evidence="2 3" key="2">
    <citation type="submission" date="2024-10" db="EMBL/GenBank/DDBJ databases">
        <authorList>
            <person name="Ryan C."/>
        </authorList>
    </citation>
    <scope>NUCLEOTIDE SEQUENCE [LARGE SCALE GENOMIC DNA]</scope>
</reference>
<dbReference type="AlphaFoldDB" id="A0ABC9EY29"/>
<name>A0ABC9EY29_9POAL</name>
<dbReference type="PANTHER" id="PTHR34223">
    <property type="entry name" value="OS11G0201299 PROTEIN"/>
    <property type="match status" value="1"/>
</dbReference>
<sequence length="416" mass="45866">MAARKRPCWVAPGDGADHINVLPLELRAQIAAFLPFWHVVQLSVLSRPWRHIHHHAHVVKIYLDDFIHPNDYVFAMNPSLPGAVDEGAILGLLLALGRRAQDACASKVDALFLHDYTVTAGSRMPRHAARIIALADARWIRVAVAHAGLDPARVSWALDLPPAALHLQVFGEYRLAPAIAGPGAAALLELFLNKVSVSEWPPCPCLPSLRSLTLDDVDVEAAFAPAAWCPLLEHLGVFSSRIEQARVDIRLPLLKSLEMEDVNIRPHEDFLDPFGEVAIDAPELEELELRSTTGATAVYRSFTLRAPRLRHLGYHNQSVAGEVDIDVGRPGSVRAGSISFESNVEIMCPEMKLCRMQMMRMLEGLLPELSPEDVANAARPHMKLDKYSVEGFEVGEMIPEEKLTCDLSAVMSSLKL</sequence>
<dbReference type="PANTHER" id="PTHR34223:SF51">
    <property type="entry name" value="OS06G0556300 PROTEIN"/>
    <property type="match status" value="1"/>
</dbReference>
<dbReference type="InterPro" id="IPR055411">
    <property type="entry name" value="LRR_FXL15/At3g58940/PEG3-like"/>
</dbReference>
<feature type="domain" description="F-box/LRR-repeat protein 15/At3g58940/PEG3-like LRR" evidence="1">
    <location>
        <begin position="188"/>
        <end position="318"/>
    </location>
</feature>
<dbReference type="Pfam" id="PF24758">
    <property type="entry name" value="LRR_At5g56370"/>
    <property type="match status" value="1"/>
</dbReference>
<reference evidence="3" key="1">
    <citation type="submission" date="2024-06" db="EMBL/GenBank/DDBJ databases">
        <authorList>
            <person name="Ryan C."/>
        </authorList>
    </citation>
    <scope>NUCLEOTIDE SEQUENCE [LARGE SCALE GENOMIC DNA]</scope>
</reference>
<evidence type="ECO:0000313" key="2">
    <source>
        <dbReference type="EMBL" id="CAL5066249.1"/>
    </source>
</evidence>
<evidence type="ECO:0000313" key="3">
    <source>
        <dbReference type="Proteomes" id="UP001497457"/>
    </source>
</evidence>